<reference evidence="1 2" key="1">
    <citation type="submission" date="2018-04" db="EMBL/GenBank/DDBJ databases">
        <authorList>
            <person name="Stanton A.-C.J."/>
            <person name="Garlena R.A."/>
            <person name="Russell D.A."/>
            <person name="Pope W.H."/>
            <person name="Jacobs-Sera D."/>
            <person name="Hatfull G.F."/>
        </authorList>
    </citation>
    <scope>NUCLEOTIDE SEQUENCE [LARGE SCALE GENOMIC DNA]</scope>
</reference>
<dbReference type="KEGG" id="vg:54992621"/>
<evidence type="ECO:0000313" key="1">
    <source>
        <dbReference type="EMBL" id="AWN07821.1"/>
    </source>
</evidence>
<keyword evidence="2" id="KW-1185">Reference proteome</keyword>
<proteinExistence type="predicted"/>
<sequence>MPLETPTFIQAVPWERERAVLAAKLRLQTGGTVIWDEEHSGLATWMKVLEAMGEGAGILLEDDVILTSNWRQKIETVISHHPRSIIRFWSDLEADVTEGSRWKPGKTFFANLCVYYPPTYARQQLEWCRKRSLKSWNKLHDHVTGLWLDSRGEDYWLQVPSLVQHRGDLKSVAAPRRPLGRVSRTFETEAAQ</sequence>
<organism evidence="1 2">
    <name type="scientific">Microbacterium phage Hendrix</name>
    <dbReference type="NCBI Taxonomy" id="2182341"/>
    <lineage>
        <taxon>Viruses</taxon>
        <taxon>Duplodnaviria</taxon>
        <taxon>Heunggongvirae</taxon>
        <taxon>Uroviricota</taxon>
        <taxon>Caudoviricetes</taxon>
        <taxon>Rogerhendrixvirus</taxon>
        <taxon>Rogerhendrixvirus hendrix</taxon>
    </lineage>
</organism>
<dbReference type="RefSeq" id="YP_009802089.1">
    <property type="nucleotide sequence ID" value="NC_047977.1"/>
</dbReference>
<evidence type="ECO:0000313" key="2">
    <source>
        <dbReference type="Proteomes" id="UP000247284"/>
    </source>
</evidence>
<gene>
    <name evidence="1" type="primary">154</name>
    <name evidence="1" type="ORF">PBI_HENDRIX_154</name>
</gene>
<dbReference type="EMBL" id="MH183162">
    <property type="protein sequence ID" value="AWN07821.1"/>
    <property type="molecule type" value="Genomic_DNA"/>
</dbReference>
<name>A0A2U8UUF1_9CAUD</name>
<protein>
    <recommendedName>
        <fullName evidence="3">Glycosyltransferase</fullName>
    </recommendedName>
</protein>
<dbReference type="Proteomes" id="UP000247284">
    <property type="component" value="Segment"/>
</dbReference>
<dbReference type="GeneID" id="54992621"/>
<evidence type="ECO:0008006" key="3">
    <source>
        <dbReference type="Google" id="ProtNLM"/>
    </source>
</evidence>
<accession>A0A2U8UUF1</accession>